<accession>A0A2M8WR79</accession>
<feature type="domain" description="C4-type zinc ribbon" evidence="2">
    <location>
        <begin position="205"/>
        <end position="239"/>
    </location>
</feature>
<dbReference type="Pfam" id="PF02591">
    <property type="entry name" value="Zn_ribbon_9"/>
    <property type="match status" value="1"/>
</dbReference>
<dbReference type="EMBL" id="PGTZ01000008">
    <property type="protein sequence ID" value="PJI93435.1"/>
    <property type="molecule type" value="Genomic_DNA"/>
</dbReference>
<protein>
    <submittedName>
        <fullName evidence="4">Uncharacterized protein</fullName>
    </submittedName>
</protein>
<organism evidence="4 5">
    <name type="scientific">Luteimicrobium subarcticum</name>
    <dbReference type="NCBI Taxonomy" id="620910"/>
    <lineage>
        <taxon>Bacteria</taxon>
        <taxon>Bacillati</taxon>
        <taxon>Actinomycetota</taxon>
        <taxon>Actinomycetes</taxon>
        <taxon>Micrococcales</taxon>
        <taxon>Luteimicrobium</taxon>
    </lineage>
</organism>
<evidence type="ECO:0000256" key="1">
    <source>
        <dbReference type="SAM" id="Coils"/>
    </source>
</evidence>
<dbReference type="PANTHER" id="PTHR39082">
    <property type="entry name" value="PHOSPHOLIPASE C-BETA-2-RELATED"/>
    <property type="match status" value="1"/>
</dbReference>
<dbReference type="InterPro" id="IPR052376">
    <property type="entry name" value="Oxidative_Scav/Glycosyltrans"/>
</dbReference>
<reference evidence="4 5" key="1">
    <citation type="submission" date="2017-11" db="EMBL/GenBank/DDBJ databases">
        <title>Genomic Encyclopedia of Archaeal and Bacterial Type Strains, Phase II (KMG-II): From Individual Species to Whole Genera.</title>
        <authorList>
            <person name="Goeker M."/>
        </authorList>
    </citation>
    <scope>NUCLEOTIDE SEQUENCE [LARGE SCALE GENOMIC DNA]</scope>
    <source>
        <strain evidence="4 5">DSM 22413</strain>
    </source>
</reference>
<evidence type="ECO:0000313" key="5">
    <source>
        <dbReference type="Proteomes" id="UP000231586"/>
    </source>
</evidence>
<evidence type="ECO:0000259" key="3">
    <source>
        <dbReference type="Pfam" id="PF24481"/>
    </source>
</evidence>
<proteinExistence type="predicted"/>
<dbReference type="RefSeq" id="WP_100350126.1">
    <property type="nucleotide sequence ID" value="NZ_PGTZ01000008.1"/>
</dbReference>
<keyword evidence="5" id="KW-1185">Reference proteome</keyword>
<dbReference type="Proteomes" id="UP000231586">
    <property type="component" value="Unassembled WGS sequence"/>
</dbReference>
<feature type="coiled-coil region" evidence="1">
    <location>
        <begin position="52"/>
        <end position="155"/>
    </location>
</feature>
<dbReference type="AlphaFoldDB" id="A0A2M8WR79"/>
<dbReference type="PANTHER" id="PTHR39082:SF1">
    <property type="entry name" value="SCAVENGER RECEPTOR CLASS A MEMBER 3"/>
    <property type="match status" value="1"/>
</dbReference>
<dbReference type="InterPro" id="IPR003743">
    <property type="entry name" value="Zf-RING_7"/>
</dbReference>
<evidence type="ECO:0000313" key="4">
    <source>
        <dbReference type="EMBL" id="PJI93435.1"/>
    </source>
</evidence>
<dbReference type="Gene3D" id="1.10.287.1490">
    <property type="match status" value="1"/>
</dbReference>
<dbReference type="OrthoDB" id="9784388at2"/>
<gene>
    <name evidence="4" type="ORF">CLV34_2008</name>
</gene>
<dbReference type="InterPro" id="IPR056003">
    <property type="entry name" value="CT398_CC_hairpin"/>
</dbReference>
<comment type="caution">
    <text evidence="4">The sequence shown here is derived from an EMBL/GenBank/DDBJ whole genome shotgun (WGS) entry which is preliminary data.</text>
</comment>
<feature type="domain" description="CT398-like coiled coil hairpin" evidence="3">
    <location>
        <begin position="15"/>
        <end position="194"/>
    </location>
</feature>
<keyword evidence="1" id="KW-0175">Coiled coil</keyword>
<sequence>MATAPASDQRRLLDVQALDTRLLQLAHRRKESPTLAKVTEAGGRFADVHGKVVESETAVADLRRELTKAEGDVEQVRTRAQRDQTRLDSGAVSAKDAQALSSELESLARRQSALEEVELDVMERLEAHETALGELHRAEAELVSAQREAEAARDADFAEIDAERQGVAAERAQAADGLDAALLALYDKVRAQSGGVGAAALRGRRCEGCRMELNPGDLARITGKGPDEIVRCEECGRILVRLPDGA</sequence>
<evidence type="ECO:0000259" key="2">
    <source>
        <dbReference type="Pfam" id="PF02591"/>
    </source>
</evidence>
<name>A0A2M8WR79_9MICO</name>
<dbReference type="Pfam" id="PF24481">
    <property type="entry name" value="CT398_CC"/>
    <property type="match status" value="1"/>
</dbReference>